<evidence type="ECO:0000313" key="2">
    <source>
        <dbReference type="Proteomes" id="UP001605036"/>
    </source>
</evidence>
<organism evidence="1 2">
    <name type="scientific">Riccia fluitans</name>
    <dbReference type="NCBI Taxonomy" id="41844"/>
    <lineage>
        <taxon>Eukaryota</taxon>
        <taxon>Viridiplantae</taxon>
        <taxon>Streptophyta</taxon>
        <taxon>Embryophyta</taxon>
        <taxon>Marchantiophyta</taxon>
        <taxon>Marchantiopsida</taxon>
        <taxon>Marchantiidae</taxon>
        <taxon>Marchantiales</taxon>
        <taxon>Ricciaceae</taxon>
        <taxon>Riccia</taxon>
    </lineage>
</organism>
<accession>A0ABD1ZHA0</accession>
<proteinExistence type="predicted"/>
<evidence type="ECO:0008006" key="3">
    <source>
        <dbReference type="Google" id="ProtNLM"/>
    </source>
</evidence>
<comment type="caution">
    <text evidence="1">The sequence shown here is derived from an EMBL/GenBank/DDBJ whole genome shotgun (WGS) entry which is preliminary data.</text>
</comment>
<dbReference type="AlphaFoldDB" id="A0ABD1ZHA0"/>
<keyword evidence="2" id="KW-1185">Reference proteome</keyword>
<dbReference type="Proteomes" id="UP001605036">
    <property type="component" value="Unassembled WGS sequence"/>
</dbReference>
<name>A0ABD1ZHA0_9MARC</name>
<reference evidence="1 2" key="1">
    <citation type="submission" date="2024-09" db="EMBL/GenBank/DDBJ databases">
        <title>Chromosome-scale assembly of Riccia fluitans.</title>
        <authorList>
            <person name="Paukszto L."/>
            <person name="Sawicki J."/>
            <person name="Karawczyk K."/>
            <person name="Piernik-Szablinska J."/>
            <person name="Szczecinska M."/>
            <person name="Mazdziarz M."/>
        </authorList>
    </citation>
    <scope>NUCLEOTIDE SEQUENCE [LARGE SCALE GENOMIC DNA]</scope>
    <source>
        <strain evidence="1">Rf_01</strain>
        <tissue evidence="1">Aerial parts of the thallus</tissue>
    </source>
</reference>
<sequence>MHGDCETIIHALRATLDLHLNWVVLQVDIWNAFNIVSRKGFEYLALLLDQIPFRHHFLLYERSSLPFWVELYRVLKSPWTREDMIEQLRRCRNAPRPLNN</sequence>
<gene>
    <name evidence="1" type="ORF">R1flu_018823</name>
</gene>
<dbReference type="EMBL" id="JBHFFA010000001">
    <property type="protein sequence ID" value="KAL2650695.1"/>
    <property type="molecule type" value="Genomic_DNA"/>
</dbReference>
<protein>
    <recommendedName>
        <fullName evidence="3">Reverse transcriptase domain-containing protein</fullName>
    </recommendedName>
</protein>
<evidence type="ECO:0000313" key="1">
    <source>
        <dbReference type="EMBL" id="KAL2650695.1"/>
    </source>
</evidence>